<proteinExistence type="predicted"/>
<gene>
    <name evidence="1" type="ORF">RAK27_06055</name>
</gene>
<accession>A0AAW9JX51</accession>
<dbReference type="InterPro" id="IPR010861">
    <property type="entry name" value="DUF1492"/>
</dbReference>
<sequence>MGEVYVKQQSKKLVDERLRNIPKLTAMVKLSERVIAEPALKKRLEEAKLELETIKATISSLPDELQKDILTKRYIVQNKYETDIQVYMELNMSESYYYRLKKDAFELLSFLWGF</sequence>
<reference evidence="1" key="1">
    <citation type="submission" date="2023-08" db="EMBL/GenBank/DDBJ databases">
        <title>Genomic characterization of piscicolin 126 produced by Carnobacterium maltaromaticum CM22 strain isolated from salmon (Salmo salar).</title>
        <authorList>
            <person name="Gonzalez-Gragera E."/>
            <person name="Garcia-Lopez J.D."/>
            <person name="Teso-Perez C."/>
            <person name="Gimenez-Hernandez I."/>
            <person name="Peralta-Sanchez J.M."/>
            <person name="Valdivia E."/>
            <person name="Montalban-Lopez M."/>
            <person name="Martin-Platero A.M."/>
            <person name="Banos A."/>
            <person name="Martinez-Bueno M."/>
        </authorList>
    </citation>
    <scope>NUCLEOTIDE SEQUENCE</scope>
    <source>
        <strain evidence="1">CM22</strain>
    </source>
</reference>
<dbReference type="RefSeq" id="WP_015076634.1">
    <property type="nucleotide sequence ID" value="NZ_BJOJ01000018.1"/>
</dbReference>
<organism evidence="1 2">
    <name type="scientific">Carnobacterium maltaromaticum</name>
    <name type="common">Carnobacterium piscicola</name>
    <dbReference type="NCBI Taxonomy" id="2751"/>
    <lineage>
        <taxon>Bacteria</taxon>
        <taxon>Bacillati</taxon>
        <taxon>Bacillota</taxon>
        <taxon>Bacilli</taxon>
        <taxon>Lactobacillales</taxon>
        <taxon>Carnobacteriaceae</taxon>
        <taxon>Carnobacterium</taxon>
    </lineage>
</organism>
<evidence type="ECO:0000313" key="2">
    <source>
        <dbReference type="Proteomes" id="UP001290462"/>
    </source>
</evidence>
<dbReference type="Pfam" id="PF07374">
    <property type="entry name" value="DUF1492"/>
    <property type="match status" value="1"/>
</dbReference>
<evidence type="ECO:0000313" key="1">
    <source>
        <dbReference type="EMBL" id="MDZ5758220.1"/>
    </source>
</evidence>
<dbReference type="Proteomes" id="UP001290462">
    <property type="component" value="Unassembled WGS sequence"/>
</dbReference>
<protein>
    <submittedName>
        <fullName evidence="1">DUF1492 domain-containing protein</fullName>
    </submittedName>
</protein>
<dbReference type="EMBL" id="JAVBVO010000003">
    <property type="protein sequence ID" value="MDZ5758220.1"/>
    <property type="molecule type" value="Genomic_DNA"/>
</dbReference>
<comment type="caution">
    <text evidence="1">The sequence shown here is derived from an EMBL/GenBank/DDBJ whole genome shotgun (WGS) entry which is preliminary data.</text>
</comment>
<dbReference type="GeneID" id="83605737"/>
<name>A0AAW9JX51_CARML</name>
<dbReference type="AlphaFoldDB" id="A0AAW9JX51"/>